<dbReference type="PANTHER" id="PTHR44757">
    <property type="entry name" value="DIGUANYLATE CYCLASE DGCP"/>
    <property type="match status" value="1"/>
</dbReference>
<dbReference type="HOGENOM" id="CLU_000445_70_44_11"/>
<dbReference type="KEGG" id="ace:Acel_1905"/>
<feature type="transmembrane region" description="Helical" evidence="2">
    <location>
        <begin position="51"/>
        <end position="70"/>
    </location>
</feature>
<dbReference type="eggNOG" id="COG5001">
    <property type="taxonomic scope" value="Bacteria"/>
</dbReference>
<dbReference type="RefSeq" id="WP_011720740.1">
    <property type="nucleotide sequence ID" value="NC_008578.1"/>
</dbReference>
<dbReference type="CDD" id="cd01949">
    <property type="entry name" value="GGDEF"/>
    <property type="match status" value="1"/>
</dbReference>
<dbReference type="PANTHER" id="PTHR44757:SF2">
    <property type="entry name" value="BIOFILM ARCHITECTURE MAINTENANCE PROTEIN MBAA"/>
    <property type="match status" value="1"/>
</dbReference>
<feature type="domain" description="EAL" evidence="3">
    <location>
        <begin position="611"/>
        <end position="870"/>
    </location>
</feature>
<gene>
    <name evidence="5" type="ordered locus">Acel_1905</name>
</gene>
<accession>A0LW67</accession>
<dbReference type="InterPro" id="IPR001633">
    <property type="entry name" value="EAL_dom"/>
</dbReference>
<feature type="transmembrane region" description="Helical" evidence="2">
    <location>
        <begin position="187"/>
        <end position="210"/>
    </location>
</feature>
<feature type="transmembrane region" description="Helical" evidence="2">
    <location>
        <begin position="152"/>
        <end position="175"/>
    </location>
</feature>
<dbReference type="Pfam" id="PF00990">
    <property type="entry name" value="GGDEF"/>
    <property type="match status" value="1"/>
</dbReference>
<dbReference type="Pfam" id="PF00563">
    <property type="entry name" value="EAL"/>
    <property type="match status" value="1"/>
</dbReference>
<feature type="domain" description="GGDEF" evidence="4">
    <location>
        <begin position="470"/>
        <end position="602"/>
    </location>
</feature>
<keyword evidence="2" id="KW-0812">Transmembrane</keyword>
<dbReference type="AlphaFoldDB" id="A0LW67"/>
<dbReference type="InterPro" id="IPR029016">
    <property type="entry name" value="GAF-like_dom_sf"/>
</dbReference>
<dbReference type="Gene3D" id="3.20.20.450">
    <property type="entry name" value="EAL domain"/>
    <property type="match status" value="1"/>
</dbReference>
<keyword evidence="2" id="KW-0472">Membrane</keyword>
<name>A0LW67_ACIC1</name>
<evidence type="ECO:0000256" key="1">
    <source>
        <dbReference type="SAM" id="Coils"/>
    </source>
</evidence>
<dbReference type="STRING" id="351607.Acel_1905"/>
<dbReference type="InterPro" id="IPR000160">
    <property type="entry name" value="GGDEF_dom"/>
</dbReference>
<evidence type="ECO:0000313" key="6">
    <source>
        <dbReference type="Proteomes" id="UP000008221"/>
    </source>
</evidence>
<dbReference type="InterPro" id="IPR029787">
    <property type="entry name" value="Nucleotide_cyclase"/>
</dbReference>
<proteinExistence type="predicted"/>
<dbReference type="Proteomes" id="UP000008221">
    <property type="component" value="Chromosome"/>
</dbReference>
<dbReference type="SMART" id="SM00065">
    <property type="entry name" value="GAF"/>
    <property type="match status" value="1"/>
</dbReference>
<keyword evidence="2" id="KW-1133">Transmembrane helix</keyword>
<dbReference type="InterPro" id="IPR043128">
    <property type="entry name" value="Rev_trsase/Diguanyl_cyclase"/>
</dbReference>
<evidence type="ECO:0000313" key="5">
    <source>
        <dbReference type="EMBL" id="ABK53677.1"/>
    </source>
</evidence>
<dbReference type="SMART" id="SM00052">
    <property type="entry name" value="EAL"/>
    <property type="match status" value="1"/>
</dbReference>
<dbReference type="InParanoid" id="A0LW67"/>
<feature type="transmembrane region" description="Helical" evidence="2">
    <location>
        <begin position="20"/>
        <end position="39"/>
    </location>
</feature>
<evidence type="ECO:0000259" key="3">
    <source>
        <dbReference type="PROSITE" id="PS50883"/>
    </source>
</evidence>
<dbReference type="eggNOG" id="COG2203">
    <property type="taxonomic scope" value="Bacteria"/>
</dbReference>
<dbReference type="FunFam" id="3.30.70.270:FF:000001">
    <property type="entry name" value="Diguanylate cyclase domain protein"/>
    <property type="match status" value="1"/>
</dbReference>
<dbReference type="Gene3D" id="3.30.70.270">
    <property type="match status" value="1"/>
</dbReference>
<dbReference type="SUPFAM" id="SSF55073">
    <property type="entry name" value="Nucleotide cyclase"/>
    <property type="match status" value="1"/>
</dbReference>
<dbReference type="SMART" id="SM00267">
    <property type="entry name" value="GGDEF"/>
    <property type="match status" value="1"/>
</dbReference>
<dbReference type="EMBL" id="CP000481">
    <property type="protein sequence ID" value="ABK53677.1"/>
    <property type="molecule type" value="Genomic_DNA"/>
</dbReference>
<dbReference type="Gene3D" id="3.30.450.40">
    <property type="match status" value="1"/>
</dbReference>
<reference evidence="5 6" key="1">
    <citation type="journal article" date="2009" name="Genome Res.">
        <title>Complete genome of the cellulolytic thermophile Acidothermus cellulolyticus 11B provides insights into its ecophysiological and evolutionary adaptations.</title>
        <authorList>
            <person name="Barabote R.D."/>
            <person name="Xie G."/>
            <person name="Leu D.H."/>
            <person name="Normand P."/>
            <person name="Necsulea A."/>
            <person name="Daubin V."/>
            <person name="Medigue C."/>
            <person name="Adney W.S."/>
            <person name="Xu X.C."/>
            <person name="Lapidus A."/>
            <person name="Parales R.E."/>
            <person name="Detter C."/>
            <person name="Pujic P."/>
            <person name="Bruce D."/>
            <person name="Lavire C."/>
            <person name="Challacombe J.F."/>
            <person name="Brettin T.S."/>
            <person name="Berry A.M."/>
        </authorList>
    </citation>
    <scope>NUCLEOTIDE SEQUENCE [LARGE SCALE GENOMIC DNA]</scope>
    <source>
        <strain evidence="6">ATCC 43068 / DSM 8971 / 11B</strain>
    </source>
</reference>
<organism evidence="5 6">
    <name type="scientific">Acidothermus cellulolyticus (strain ATCC 43068 / DSM 8971 / 11B)</name>
    <dbReference type="NCBI Taxonomy" id="351607"/>
    <lineage>
        <taxon>Bacteria</taxon>
        <taxon>Bacillati</taxon>
        <taxon>Actinomycetota</taxon>
        <taxon>Actinomycetes</taxon>
        <taxon>Acidothermales</taxon>
        <taxon>Acidothermaceae</taxon>
        <taxon>Acidothermus</taxon>
    </lineage>
</organism>
<dbReference type="PROSITE" id="PS50883">
    <property type="entry name" value="EAL"/>
    <property type="match status" value="1"/>
</dbReference>
<dbReference type="InterPro" id="IPR035919">
    <property type="entry name" value="EAL_sf"/>
</dbReference>
<protein>
    <submittedName>
        <fullName evidence="5">Diguanylate cyclase/phosphodiesterase</fullName>
    </submittedName>
</protein>
<dbReference type="SUPFAM" id="SSF55781">
    <property type="entry name" value="GAF domain-like"/>
    <property type="match status" value="1"/>
</dbReference>
<dbReference type="PROSITE" id="PS50887">
    <property type="entry name" value="GGDEF"/>
    <property type="match status" value="1"/>
</dbReference>
<dbReference type="OrthoDB" id="23692at2"/>
<feature type="transmembrane region" description="Helical" evidence="2">
    <location>
        <begin position="120"/>
        <end position="140"/>
    </location>
</feature>
<keyword evidence="1" id="KW-0175">Coiled coil</keyword>
<dbReference type="NCBIfam" id="TIGR00254">
    <property type="entry name" value="GGDEF"/>
    <property type="match status" value="1"/>
</dbReference>
<dbReference type="InterPro" id="IPR003018">
    <property type="entry name" value="GAF"/>
</dbReference>
<dbReference type="SUPFAM" id="SSF141868">
    <property type="entry name" value="EAL domain-like"/>
    <property type="match status" value="1"/>
</dbReference>
<feature type="coiled-coil region" evidence="1">
    <location>
        <begin position="415"/>
        <end position="442"/>
    </location>
</feature>
<dbReference type="Pfam" id="PF13185">
    <property type="entry name" value="GAF_2"/>
    <property type="match status" value="1"/>
</dbReference>
<keyword evidence="6" id="KW-1185">Reference proteome</keyword>
<evidence type="ECO:0000256" key="2">
    <source>
        <dbReference type="SAM" id="Phobius"/>
    </source>
</evidence>
<dbReference type="InterPro" id="IPR052155">
    <property type="entry name" value="Biofilm_reg_signaling"/>
</dbReference>
<evidence type="ECO:0000259" key="4">
    <source>
        <dbReference type="PROSITE" id="PS50887"/>
    </source>
</evidence>
<sequence>MTETSAPAQTRSHSDLVPLRAFVGALVLLAVGGLALLWPDDQIVARFHLPWYGLALLFYLAETCLVHLHFRRGAHSFSMSEVPLVLGLFFATPREVLLSQLIGCGLALAVQRRQNPVKVIFNLANFTLTSAIAIVVLRALLPEHAHIGLHSWGAAALAAVSGTFLGCINVSAAIFLSERRADVGRLLYAFGMFFASALTNVSLGLIAATIVDFRPAAAWLLIIPTATVFLAYRAYLREREKHEILEFLYSANRILTQHPELEAALAALLNEARRMFRTETAEAIIAPPDGGRLLRIRLDGHGEPRLMEAVTDPVVLAWWERMTTANGPLVLQYAAKRPRKQRFLARLFHDSADTSPSLEHEYLEHERVRNAIVAPLRGETRPIGMLMVGDRPGEGASFGGQDVRLFEALANHVSVALENGRLEQSLAQLRELEQKLTQLAFHDPLTGLANRALFSERLSQVLAKAKAEGRTCAVLFIDLDDFKTVNDTLGHDAGDELLCAVAERITGCLRPSDQPARLGGDEFAVIIEDALSTQAAERIAARITEQLRAPISVHGCELHIRASIGIATSQGVQTADELLRNADLAMYMAKADGKGRYRWFRPSMRTAVVSRHQLKSDLERAAERGEFQVHYQPIVDLRTGRPVAAEALVRWVHPERGLLFPETFISEAENSGIINEIGRLVLRHACAHVGGWQQHVERKPGEPPFAVAVNLSPAQFAQPDLVAQIDEAVEAAGIDPNSLILEITETMMLQGSDRVLRTLDLLSGFGVRLAMDDFGTGYASLASLRKLPIDIIKIAKTFTDDITGNEEKSPFVRAMIELGEALGLVTLAEGVETAQQARELERLGCRLGQGYHFARPVPSAGIELLLQRYAEQQAGLAKVIAFPA</sequence>
<dbReference type="CDD" id="cd01948">
    <property type="entry name" value="EAL"/>
    <property type="match status" value="1"/>
</dbReference>